<evidence type="ECO:0000313" key="2">
    <source>
        <dbReference type="Proteomes" id="UP000530564"/>
    </source>
</evidence>
<evidence type="ECO:0000313" key="1">
    <source>
        <dbReference type="EMBL" id="MBB3890368.1"/>
    </source>
</evidence>
<reference evidence="1 2" key="1">
    <citation type="submission" date="2020-08" db="EMBL/GenBank/DDBJ databases">
        <title>Genomic Encyclopedia of Type Strains, Phase IV (KMG-IV): sequencing the most valuable type-strain genomes for metagenomic binning, comparative biology and taxonomic classification.</title>
        <authorList>
            <person name="Goeker M."/>
        </authorList>
    </citation>
    <scope>NUCLEOTIDE SEQUENCE [LARGE SCALE GENOMIC DNA]</scope>
    <source>
        <strain evidence="1 2">DSM 21793</strain>
    </source>
</reference>
<dbReference type="AlphaFoldDB" id="A0A839ZWD4"/>
<name>A0A839ZWD4_9CAUL</name>
<gene>
    <name evidence="1" type="ORF">GGQ61_001065</name>
</gene>
<dbReference type="EMBL" id="JACIDK010000001">
    <property type="protein sequence ID" value="MBB3890368.1"/>
    <property type="molecule type" value="Genomic_DNA"/>
</dbReference>
<proteinExistence type="predicted"/>
<dbReference type="RefSeq" id="WP_183770368.1">
    <property type="nucleotide sequence ID" value="NZ_JACIDK010000001.1"/>
</dbReference>
<dbReference type="SUPFAM" id="SSF110849">
    <property type="entry name" value="ParB/Sulfiredoxin"/>
    <property type="match status" value="1"/>
</dbReference>
<evidence type="ECO:0008006" key="3">
    <source>
        <dbReference type="Google" id="ProtNLM"/>
    </source>
</evidence>
<protein>
    <recommendedName>
        <fullName evidence="3">ParB/Sulfiredoxin domain-containing protein</fullName>
    </recommendedName>
</protein>
<organism evidence="1 2">
    <name type="scientific">Phenylobacterium haematophilum</name>
    <dbReference type="NCBI Taxonomy" id="98513"/>
    <lineage>
        <taxon>Bacteria</taxon>
        <taxon>Pseudomonadati</taxon>
        <taxon>Pseudomonadota</taxon>
        <taxon>Alphaproteobacteria</taxon>
        <taxon>Caulobacterales</taxon>
        <taxon>Caulobacteraceae</taxon>
        <taxon>Phenylobacterium</taxon>
    </lineage>
</organism>
<keyword evidence="2" id="KW-1185">Reference proteome</keyword>
<comment type="caution">
    <text evidence="1">The sequence shown here is derived from an EMBL/GenBank/DDBJ whole genome shotgun (WGS) entry which is preliminary data.</text>
</comment>
<dbReference type="Proteomes" id="UP000530564">
    <property type="component" value="Unassembled WGS sequence"/>
</dbReference>
<dbReference type="InterPro" id="IPR036086">
    <property type="entry name" value="ParB/Sulfiredoxin_sf"/>
</dbReference>
<sequence length="372" mass="41427">MADSAAPGLDPQITPVRPADLKFDMHNPRMAEIEFGSEEEVVAHLVEEYDVDELVLSILTAGWLDYEPLIAERDNTVVEGNRRLAALRLIADEKLRKAVGYKLPSIEVEHENAHPETVSVRYADNREAAYVFIGFKHINGPFKWDALAKAKFAAEWVAKGHDVEVVSRTLGDSHNTVLRLINGWNVLQRARDEGYDPADATTSAPFPISHLYTALTRPDIRTYLGIETPNREVITPETIKSEKVGELLQLMNWLYGQRSKNEPSVIRTQNPDLGTLVRVIAHPAARDELIANRNLDAAEELLTPSHERFEIVLRQAARGCEEALAASKDYDGTPTLLEIVNNMGKTILALRQAMQSTQQDPLAAFADAPPKT</sequence>
<accession>A0A839ZWD4</accession>